<dbReference type="Proteomes" id="UP000828390">
    <property type="component" value="Unassembled WGS sequence"/>
</dbReference>
<name>A0A9D3YMV2_DREPO</name>
<reference evidence="2" key="1">
    <citation type="journal article" date="2019" name="bioRxiv">
        <title>The Genome of the Zebra Mussel, Dreissena polymorpha: A Resource for Invasive Species Research.</title>
        <authorList>
            <person name="McCartney M.A."/>
            <person name="Auch B."/>
            <person name="Kono T."/>
            <person name="Mallez S."/>
            <person name="Zhang Y."/>
            <person name="Obille A."/>
            <person name="Becker A."/>
            <person name="Abrahante J.E."/>
            <person name="Garbe J."/>
            <person name="Badalamenti J.P."/>
            <person name="Herman A."/>
            <person name="Mangelson H."/>
            <person name="Liachko I."/>
            <person name="Sullivan S."/>
            <person name="Sone E.D."/>
            <person name="Koren S."/>
            <person name="Silverstein K.A.T."/>
            <person name="Beckman K.B."/>
            <person name="Gohl D.M."/>
        </authorList>
    </citation>
    <scope>NUCLEOTIDE SEQUENCE</scope>
    <source>
        <strain evidence="2">Duluth1</strain>
        <tissue evidence="2">Whole animal</tissue>
    </source>
</reference>
<keyword evidence="3" id="KW-1185">Reference proteome</keyword>
<reference evidence="2" key="2">
    <citation type="submission" date="2020-11" db="EMBL/GenBank/DDBJ databases">
        <authorList>
            <person name="McCartney M.A."/>
            <person name="Auch B."/>
            <person name="Kono T."/>
            <person name="Mallez S."/>
            <person name="Becker A."/>
            <person name="Gohl D.M."/>
            <person name="Silverstein K.A.T."/>
            <person name="Koren S."/>
            <person name="Bechman K.B."/>
            <person name="Herman A."/>
            <person name="Abrahante J.E."/>
            <person name="Garbe J."/>
        </authorList>
    </citation>
    <scope>NUCLEOTIDE SEQUENCE</scope>
    <source>
        <strain evidence="2">Duluth1</strain>
        <tissue evidence="2">Whole animal</tissue>
    </source>
</reference>
<comment type="caution">
    <text evidence="2">The sequence shown here is derived from an EMBL/GenBank/DDBJ whole genome shotgun (WGS) entry which is preliminary data.</text>
</comment>
<organism evidence="2 3">
    <name type="scientific">Dreissena polymorpha</name>
    <name type="common">Zebra mussel</name>
    <name type="synonym">Mytilus polymorpha</name>
    <dbReference type="NCBI Taxonomy" id="45954"/>
    <lineage>
        <taxon>Eukaryota</taxon>
        <taxon>Metazoa</taxon>
        <taxon>Spiralia</taxon>
        <taxon>Lophotrochozoa</taxon>
        <taxon>Mollusca</taxon>
        <taxon>Bivalvia</taxon>
        <taxon>Autobranchia</taxon>
        <taxon>Heteroconchia</taxon>
        <taxon>Euheterodonta</taxon>
        <taxon>Imparidentia</taxon>
        <taxon>Neoheterodontei</taxon>
        <taxon>Myida</taxon>
        <taxon>Dreissenoidea</taxon>
        <taxon>Dreissenidae</taxon>
        <taxon>Dreissena</taxon>
    </lineage>
</organism>
<feature type="region of interest" description="Disordered" evidence="1">
    <location>
        <begin position="22"/>
        <end position="42"/>
    </location>
</feature>
<sequence>MLPSGNFNQRLYNRVQNDTIPQAEYHSVHTKGRGGGGSAKSECRKIYGSKQRLYRAYRAQSRGNDFCNDGIIAEDLGRKEVTQQVHSVSNHPPTKSATLSCTRSTVRSNSSISHHSKVRL</sequence>
<protein>
    <submittedName>
        <fullName evidence="2">Uncharacterized protein</fullName>
    </submittedName>
</protein>
<evidence type="ECO:0000313" key="2">
    <source>
        <dbReference type="EMBL" id="KAH3703717.1"/>
    </source>
</evidence>
<feature type="compositionally biased region" description="Polar residues" evidence="1">
    <location>
        <begin position="83"/>
        <end position="113"/>
    </location>
</feature>
<gene>
    <name evidence="2" type="ORF">DPMN_078760</name>
</gene>
<evidence type="ECO:0000313" key="3">
    <source>
        <dbReference type="Proteomes" id="UP000828390"/>
    </source>
</evidence>
<feature type="region of interest" description="Disordered" evidence="1">
    <location>
        <begin position="83"/>
        <end position="120"/>
    </location>
</feature>
<evidence type="ECO:0000256" key="1">
    <source>
        <dbReference type="SAM" id="MobiDB-lite"/>
    </source>
</evidence>
<dbReference type="AlphaFoldDB" id="A0A9D3YMV2"/>
<proteinExistence type="predicted"/>
<accession>A0A9D3YMV2</accession>
<dbReference type="EMBL" id="JAIWYP010000015">
    <property type="protein sequence ID" value="KAH3703717.1"/>
    <property type="molecule type" value="Genomic_DNA"/>
</dbReference>